<evidence type="ECO:0000256" key="8">
    <source>
        <dbReference type="ARBA" id="ARBA00022989"/>
    </source>
</evidence>
<keyword evidence="5" id="KW-0812">Transmembrane</keyword>
<dbReference type="STRING" id="933084.A0A067P7X4"/>
<dbReference type="InParanoid" id="A0A067P7X4"/>
<evidence type="ECO:0000256" key="5">
    <source>
        <dbReference type="ARBA" id="ARBA00022692"/>
    </source>
</evidence>
<evidence type="ECO:0000256" key="9">
    <source>
        <dbReference type="ARBA" id="ARBA00023136"/>
    </source>
</evidence>
<dbReference type="InterPro" id="IPR019623">
    <property type="entry name" value="Rot1"/>
</dbReference>
<keyword evidence="12" id="KW-1185">Reference proteome</keyword>
<dbReference type="Proteomes" id="UP000027265">
    <property type="component" value="Unassembled WGS sequence"/>
</dbReference>
<evidence type="ECO:0000256" key="7">
    <source>
        <dbReference type="ARBA" id="ARBA00022824"/>
    </source>
</evidence>
<evidence type="ECO:0000256" key="3">
    <source>
        <dbReference type="ARBA" id="ARBA00016195"/>
    </source>
</evidence>
<feature type="signal peptide" evidence="10">
    <location>
        <begin position="1"/>
        <end position="21"/>
    </location>
</feature>
<dbReference type="FunCoup" id="A0A067P7X4">
    <property type="interactions" value="71"/>
</dbReference>
<evidence type="ECO:0000313" key="12">
    <source>
        <dbReference type="Proteomes" id="UP000027265"/>
    </source>
</evidence>
<gene>
    <name evidence="11" type="ORF">JAAARDRAFT_200425</name>
</gene>
<dbReference type="EMBL" id="KL197770">
    <property type="protein sequence ID" value="KDQ49910.1"/>
    <property type="molecule type" value="Genomic_DNA"/>
</dbReference>
<dbReference type="GO" id="GO:0006458">
    <property type="term" value="P:'de novo' protein folding"/>
    <property type="evidence" value="ECO:0007669"/>
    <property type="project" value="InterPro"/>
</dbReference>
<dbReference type="PANTHER" id="PTHR28090:SF1">
    <property type="entry name" value="PROTEIN ROT1"/>
    <property type="match status" value="1"/>
</dbReference>
<protein>
    <recommendedName>
        <fullName evidence="4">Protein ROT1</fullName>
    </recommendedName>
    <alternativeName>
        <fullName evidence="3">Protein rot1</fullName>
    </alternativeName>
</protein>
<dbReference type="GO" id="GO:0005789">
    <property type="term" value="C:endoplasmic reticulum membrane"/>
    <property type="evidence" value="ECO:0007669"/>
    <property type="project" value="UniProtKB-SubCell"/>
</dbReference>
<name>A0A067P7X4_9AGAM</name>
<reference evidence="12" key="1">
    <citation type="journal article" date="2014" name="Proc. Natl. Acad. Sci. U.S.A.">
        <title>Extensive sampling of basidiomycete genomes demonstrates inadequacy of the white-rot/brown-rot paradigm for wood decay fungi.</title>
        <authorList>
            <person name="Riley R."/>
            <person name="Salamov A.A."/>
            <person name="Brown D.W."/>
            <person name="Nagy L.G."/>
            <person name="Floudas D."/>
            <person name="Held B.W."/>
            <person name="Levasseur A."/>
            <person name="Lombard V."/>
            <person name="Morin E."/>
            <person name="Otillar R."/>
            <person name="Lindquist E.A."/>
            <person name="Sun H."/>
            <person name="LaButti K.M."/>
            <person name="Schmutz J."/>
            <person name="Jabbour D."/>
            <person name="Luo H."/>
            <person name="Baker S.E."/>
            <person name="Pisabarro A.G."/>
            <person name="Walton J.D."/>
            <person name="Blanchette R.A."/>
            <person name="Henrissat B."/>
            <person name="Martin F."/>
            <person name="Cullen D."/>
            <person name="Hibbett D.S."/>
            <person name="Grigoriev I.V."/>
        </authorList>
    </citation>
    <scope>NUCLEOTIDE SEQUENCE [LARGE SCALE GENOMIC DNA]</scope>
    <source>
        <strain evidence="12">MUCL 33604</strain>
    </source>
</reference>
<sequence length="241" mass="25996">MIFSISPVVSLLLLLAAPVWGQDIVYDSIHNATVITGTWSSGSKAVVTGPGFANPANQSFTYPPTAGVSYSFSADGYYEIARYRFNGNGSLPNCIVGVMNWVHGTFTLEPNGSIVMVPFGDGYQQIQDPCGAVSNFIEFYNDTELYVQWRIFQDPVDGYKLHLFQFDGSPVAPQFQVAAQPIMLPTQLLRNVSAQVTATTGQGLTTQNALAVSASGRRWDVVGVRTVLTGLFGLGLVSLLL</sequence>
<evidence type="ECO:0000256" key="2">
    <source>
        <dbReference type="ARBA" id="ARBA00007149"/>
    </source>
</evidence>
<proteinExistence type="inferred from homology"/>
<evidence type="ECO:0000256" key="10">
    <source>
        <dbReference type="SAM" id="SignalP"/>
    </source>
</evidence>
<organism evidence="11 12">
    <name type="scientific">Jaapia argillacea MUCL 33604</name>
    <dbReference type="NCBI Taxonomy" id="933084"/>
    <lineage>
        <taxon>Eukaryota</taxon>
        <taxon>Fungi</taxon>
        <taxon>Dikarya</taxon>
        <taxon>Basidiomycota</taxon>
        <taxon>Agaricomycotina</taxon>
        <taxon>Agaricomycetes</taxon>
        <taxon>Agaricomycetidae</taxon>
        <taxon>Jaapiales</taxon>
        <taxon>Jaapiaceae</taxon>
        <taxon>Jaapia</taxon>
    </lineage>
</organism>
<dbReference type="PANTHER" id="PTHR28090">
    <property type="entry name" value="PROTEIN ROT1"/>
    <property type="match status" value="1"/>
</dbReference>
<keyword evidence="6 10" id="KW-0732">Signal</keyword>
<evidence type="ECO:0000256" key="4">
    <source>
        <dbReference type="ARBA" id="ARBA00017291"/>
    </source>
</evidence>
<feature type="chain" id="PRO_5001647306" description="Protein ROT1" evidence="10">
    <location>
        <begin position="22"/>
        <end position="241"/>
    </location>
</feature>
<evidence type="ECO:0000313" key="11">
    <source>
        <dbReference type="EMBL" id="KDQ49910.1"/>
    </source>
</evidence>
<keyword evidence="7" id="KW-0256">Endoplasmic reticulum</keyword>
<evidence type="ECO:0000256" key="1">
    <source>
        <dbReference type="ARBA" id="ARBA00004115"/>
    </source>
</evidence>
<keyword evidence="9" id="KW-0472">Membrane</keyword>
<dbReference type="OrthoDB" id="5327821at2759"/>
<accession>A0A067P7X4</accession>
<dbReference type="Pfam" id="PF10681">
    <property type="entry name" value="Rot1"/>
    <property type="match status" value="1"/>
</dbReference>
<dbReference type="HOGENOM" id="CLU_071622_1_1_1"/>
<dbReference type="AlphaFoldDB" id="A0A067P7X4"/>
<dbReference type="GO" id="GO:0051082">
    <property type="term" value="F:unfolded protein binding"/>
    <property type="evidence" value="ECO:0007669"/>
    <property type="project" value="TreeGrafter"/>
</dbReference>
<keyword evidence="8" id="KW-1133">Transmembrane helix</keyword>
<comment type="similarity">
    <text evidence="2">Belongs to the ROT1 family.</text>
</comment>
<evidence type="ECO:0000256" key="6">
    <source>
        <dbReference type="ARBA" id="ARBA00022729"/>
    </source>
</evidence>
<comment type="subcellular location">
    <subcellularLocation>
        <location evidence="1">Endoplasmic reticulum membrane</location>
        <topology evidence="1">Single-pass type I membrane protein</topology>
    </subcellularLocation>
</comment>